<name>A0A9P0E5L9_NEZVI</name>
<protein>
    <submittedName>
        <fullName evidence="2">Uncharacterized protein</fullName>
    </submittedName>
</protein>
<proteinExistence type="predicted"/>
<evidence type="ECO:0000313" key="2">
    <source>
        <dbReference type="EMBL" id="CAH1394359.1"/>
    </source>
</evidence>
<reference evidence="2" key="1">
    <citation type="submission" date="2022-01" db="EMBL/GenBank/DDBJ databases">
        <authorList>
            <person name="King R."/>
        </authorList>
    </citation>
    <scope>NUCLEOTIDE SEQUENCE</scope>
</reference>
<dbReference type="AlphaFoldDB" id="A0A9P0E5L9"/>
<dbReference type="GO" id="GO:0006811">
    <property type="term" value="P:monoatomic ion transport"/>
    <property type="evidence" value="ECO:0007669"/>
    <property type="project" value="InterPro"/>
</dbReference>
<dbReference type="GO" id="GO:0016020">
    <property type="term" value="C:membrane"/>
    <property type="evidence" value="ECO:0007669"/>
    <property type="project" value="InterPro"/>
</dbReference>
<dbReference type="SUPFAM" id="SSF90112">
    <property type="entry name" value="Neurotransmitter-gated ion-channel transmembrane pore"/>
    <property type="match status" value="1"/>
</dbReference>
<organism evidence="2 3">
    <name type="scientific">Nezara viridula</name>
    <name type="common">Southern green stink bug</name>
    <name type="synonym">Cimex viridulus</name>
    <dbReference type="NCBI Taxonomy" id="85310"/>
    <lineage>
        <taxon>Eukaryota</taxon>
        <taxon>Metazoa</taxon>
        <taxon>Ecdysozoa</taxon>
        <taxon>Arthropoda</taxon>
        <taxon>Hexapoda</taxon>
        <taxon>Insecta</taxon>
        <taxon>Pterygota</taxon>
        <taxon>Neoptera</taxon>
        <taxon>Paraneoptera</taxon>
        <taxon>Hemiptera</taxon>
        <taxon>Heteroptera</taxon>
        <taxon>Panheteroptera</taxon>
        <taxon>Pentatomomorpha</taxon>
        <taxon>Pentatomoidea</taxon>
        <taxon>Pentatomidae</taxon>
        <taxon>Pentatominae</taxon>
        <taxon>Nezara</taxon>
    </lineage>
</organism>
<gene>
    <name evidence="2" type="ORF">NEZAVI_LOCUS4878</name>
</gene>
<sequence length="237" mass="27913">MVLEREVPSSQEKKRHQDDGNTKHQEEIAMIRTVFLQWLPWILKMSRPGKKITRKTITLSNRMKDLELKERSSKSLLANVLDIEDDLRHCTSSNSSFLRSKVHHRYRRRTDLKHLDEETKSDSCYSDQSNQAFAIEKILLFRRSKQKTIWTAVLDFIVRELDTICSKRKIQCLIESSTGEDTIKQSNLRAIYGNLMLKLDPTSTSRLWWYDPEANWRNKLDRQEESLKAFSSVYGCS</sequence>
<keyword evidence="3" id="KW-1185">Reference proteome</keyword>
<dbReference type="EMBL" id="OV725078">
    <property type="protein sequence ID" value="CAH1394359.1"/>
    <property type="molecule type" value="Genomic_DNA"/>
</dbReference>
<accession>A0A9P0E5L9</accession>
<dbReference type="InterPro" id="IPR036719">
    <property type="entry name" value="Neuro-gated_channel_TM_sf"/>
</dbReference>
<evidence type="ECO:0000256" key="1">
    <source>
        <dbReference type="SAM" id="MobiDB-lite"/>
    </source>
</evidence>
<dbReference type="Proteomes" id="UP001152798">
    <property type="component" value="Chromosome 2"/>
</dbReference>
<feature type="region of interest" description="Disordered" evidence="1">
    <location>
        <begin position="1"/>
        <end position="24"/>
    </location>
</feature>
<evidence type="ECO:0000313" key="3">
    <source>
        <dbReference type="Proteomes" id="UP001152798"/>
    </source>
</evidence>